<evidence type="ECO:0000313" key="3">
    <source>
        <dbReference type="Proteomes" id="UP000479190"/>
    </source>
</evidence>
<evidence type="ECO:0000256" key="1">
    <source>
        <dbReference type="SAM" id="SignalP"/>
    </source>
</evidence>
<feature type="chain" id="PRO_5026157013" evidence="1">
    <location>
        <begin position="20"/>
        <end position="60"/>
    </location>
</feature>
<dbReference type="Proteomes" id="UP000479190">
    <property type="component" value="Unassembled WGS sequence"/>
</dbReference>
<accession>A0A6H5INH9</accession>
<organism evidence="2 3">
    <name type="scientific">Trichogramma brassicae</name>
    <dbReference type="NCBI Taxonomy" id="86971"/>
    <lineage>
        <taxon>Eukaryota</taxon>
        <taxon>Metazoa</taxon>
        <taxon>Ecdysozoa</taxon>
        <taxon>Arthropoda</taxon>
        <taxon>Hexapoda</taxon>
        <taxon>Insecta</taxon>
        <taxon>Pterygota</taxon>
        <taxon>Neoptera</taxon>
        <taxon>Endopterygota</taxon>
        <taxon>Hymenoptera</taxon>
        <taxon>Apocrita</taxon>
        <taxon>Proctotrupomorpha</taxon>
        <taxon>Chalcidoidea</taxon>
        <taxon>Trichogrammatidae</taxon>
        <taxon>Trichogramma</taxon>
    </lineage>
</organism>
<sequence>MSRLINFVGLVLIFGVVIATNESKINSSSFVATEEWQVVEKDFRVTTRTSSCLCAIYVEV</sequence>
<dbReference type="AlphaFoldDB" id="A0A6H5INH9"/>
<keyword evidence="1" id="KW-0732">Signal</keyword>
<evidence type="ECO:0000313" key="2">
    <source>
        <dbReference type="EMBL" id="CAB0038711.1"/>
    </source>
</evidence>
<dbReference type="EMBL" id="CADCXV010000923">
    <property type="protein sequence ID" value="CAB0038711.1"/>
    <property type="molecule type" value="Genomic_DNA"/>
</dbReference>
<protein>
    <submittedName>
        <fullName evidence="2">Uncharacterized protein</fullName>
    </submittedName>
</protein>
<keyword evidence="3" id="KW-1185">Reference proteome</keyword>
<feature type="signal peptide" evidence="1">
    <location>
        <begin position="1"/>
        <end position="19"/>
    </location>
</feature>
<proteinExistence type="predicted"/>
<gene>
    <name evidence="2" type="ORF">TBRA_LOCUS10482</name>
</gene>
<name>A0A6H5INH9_9HYME</name>
<reference evidence="2 3" key="1">
    <citation type="submission" date="2020-02" db="EMBL/GenBank/DDBJ databases">
        <authorList>
            <person name="Ferguson B K."/>
        </authorList>
    </citation>
    <scope>NUCLEOTIDE SEQUENCE [LARGE SCALE GENOMIC DNA]</scope>
</reference>